<dbReference type="GO" id="GO:0004525">
    <property type="term" value="F:ribonuclease III activity"/>
    <property type="evidence" value="ECO:0007669"/>
    <property type="project" value="InterPro"/>
</dbReference>
<dbReference type="GeneID" id="36323102"/>
<evidence type="ECO:0000259" key="2">
    <source>
        <dbReference type="PROSITE" id="PS50142"/>
    </source>
</evidence>
<dbReference type="PROSITE" id="PS50142">
    <property type="entry name" value="RNASE_3_2"/>
    <property type="match status" value="1"/>
</dbReference>
<dbReference type="InterPro" id="IPR000999">
    <property type="entry name" value="RNase_III_dom"/>
</dbReference>
<dbReference type="CDD" id="cd00593">
    <property type="entry name" value="RIBOc"/>
    <property type="match status" value="1"/>
</dbReference>
<dbReference type="GO" id="GO:0010468">
    <property type="term" value="P:regulation of gene expression"/>
    <property type="evidence" value="ECO:0007669"/>
    <property type="project" value="TreeGrafter"/>
</dbReference>
<keyword evidence="4" id="KW-1185">Reference proteome</keyword>
<proteinExistence type="predicted"/>
<dbReference type="GO" id="GO:0006396">
    <property type="term" value="P:RNA processing"/>
    <property type="evidence" value="ECO:0007669"/>
    <property type="project" value="InterPro"/>
</dbReference>
<reference evidence="3 4" key="1">
    <citation type="submission" date="2017-04" db="EMBL/GenBank/DDBJ databases">
        <title>Genome Sequence of the Model Brown-Rot Fungus Postia placenta SB12.</title>
        <authorList>
            <consortium name="DOE Joint Genome Institute"/>
            <person name="Gaskell J."/>
            <person name="Kersten P."/>
            <person name="Larrondo L.F."/>
            <person name="Canessa P."/>
            <person name="Martinez D."/>
            <person name="Hibbett D."/>
            <person name="Schmoll M."/>
            <person name="Kubicek C.P."/>
            <person name="Martinez A.T."/>
            <person name="Yadav J."/>
            <person name="Master E."/>
            <person name="Magnuson J.K."/>
            <person name="James T."/>
            <person name="Yaver D."/>
            <person name="Berka R."/>
            <person name="Labutti K."/>
            <person name="Lipzen A."/>
            <person name="Aerts A."/>
            <person name="Barry K."/>
            <person name="Henrissat B."/>
            <person name="Blanchette R."/>
            <person name="Grigoriev I."/>
            <person name="Cullen D."/>
        </authorList>
    </citation>
    <scope>NUCLEOTIDE SEQUENCE [LARGE SCALE GENOMIC DNA]</scope>
    <source>
        <strain evidence="3 4">MAD-698-R-SB12</strain>
    </source>
</reference>
<accession>A0A1X6NFT2</accession>
<name>A0A1X6NFT2_9APHY</name>
<keyword evidence="1" id="KW-0694">RNA-binding</keyword>
<dbReference type="RefSeq" id="XP_024344282.1">
    <property type="nucleotide sequence ID" value="XM_024478152.1"/>
</dbReference>
<dbReference type="PANTHER" id="PTHR11207">
    <property type="entry name" value="RIBONUCLEASE III"/>
    <property type="match status" value="1"/>
</dbReference>
<dbReference type="PROSITE" id="PS00517">
    <property type="entry name" value="RNASE_3_1"/>
    <property type="match status" value="1"/>
</dbReference>
<sequence>MAPLYPAIQKSIITAISQPQFSAALPPLSDAAWAKLLAPYDRSHDENERLEFLGDALMYATIGRMLYAQIPDGTPNLYTNVRAALHSNATFSHLAEKLDILAVSSSVLRALTIRNFGEAAAAPILKTKPEIKATADLFETVIGAYYLERGFEALCEWVKEIYRPLISVAQKTYIEWYEFCSVFNALSSATTGIVQGRSAIDMTRIQNISYTGLTRNREYWSAMRYAR</sequence>
<dbReference type="Pfam" id="PF00636">
    <property type="entry name" value="Ribonuclease_3"/>
    <property type="match status" value="1"/>
</dbReference>
<dbReference type="Gene3D" id="1.10.1520.10">
    <property type="entry name" value="Ribonuclease III domain"/>
    <property type="match status" value="1"/>
</dbReference>
<dbReference type="InterPro" id="IPR036389">
    <property type="entry name" value="RNase_III_sf"/>
</dbReference>
<dbReference type="SMART" id="SM00535">
    <property type="entry name" value="RIBOc"/>
    <property type="match status" value="1"/>
</dbReference>
<dbReference type="AlphaFoldDB" id="A0A1X6NFT2"/>
<dbReference type="Proteomes" id="UP000194127">
    <property type="component" value="Unassembled WGS sequence"/>
</dbReference>
<evidence type="ECO:0000256" key="1">
    <source>
        <dbReference type="ARBA" id="ARBA00022884"/>
    </source>
</evidence>
<dbReference type="PANTHER" id="PTHR11207:SF0">
    <property type="entry name" value="RIBONUCLEASE 3"/>
    <property type="match status" value="1"/>
</dbReference>
<protein>
    <recommendedName>
        <fullName evidence="2">RNase III domain-containing protein</fullName>
    </recommendedName>
</protein>
<gene>
    <name evidence="3" type="ORF">POSPLADRAFT_1042699</name>
</gene>
<organism evidence="3 4">
    <name type="scientific">Postia placenta MAD-698-R-SB12</name>
    <dbReference type="NCBI Taxonomy" id="670580"/>
    <lineage>
        <taxon>Eukaryota</taxon>
        <taxon>Fungi</taxon>
        <taxon>Dikarya</taxon>
        <taxon>Basidiomycota</taxon>
        <taxon>Agaricomycotina</taxon>
        <taxon>Agaricomycetes</taxon>
        <taxon>Polyporales</taxon>
        <taxon>Adustoporiaceae</taxon>
        <taxon>Rhodonia</taxon>
    </lineage>
</organism>
<evidence type="ECO:0000313" key="4">
    <source>
        <dbReference type="Proteomes" id="UP000194127"/>
    </source>
</evidence>
<dbReference type="GO" id="GO:0003725">
    <property type="term" value="F:double-stranded RNA binding"/>
    <property type="evidence" value="ECO:0007669"/>
    <property type="project" value="TreeGrafter"/>
</dbReference>
<dbReference type="STRING" id="670580.A0A1X6NFT2"/>
<dbReference type="SUPFAM" id="SSF69065">
    <property type="entry name" value="RNase III domain-like"/>
    <property type="match status" value="1"/>
</dbReference>
<evidence type="ECO:0000313" key="3">
    <source>
        <dbReference type="EMBL" id="OSX67488.1"/>
    </source>
</evidence>
<dbReference type="EMBL" id="KZ110591">
    <property type="protein sequence ID" value="OSX67488.1"/>
    <property type="molecule type" value="Genomic_DNA"/>
</dbReference>
<feature type="domain" description="RNase III" evidence="2">
    <location>
        <begin position="44"/>
        <end position="150"/>
    </location>
</feature>
<dbReference type="OrthoDB" id="416741at2759"/>